<feature type="domain" description="Amidohydrolase-related" evidence="2">
    <location>
        <begin position="223"/>
        <end position="408"/>
    </location>
</feature>
<protein>
    <submittedName>
        <fullName evidence="3">Imidazolonepropionase</fullName>
    </submittedName>
</protein>
<dbReference type="PANTHER" id="PTHR43135">
    <property type="entry name" value="ALPHA-D-RIBOSE 1-METHYLPHOSPHONATE 5-TRIPHOSPHATE DIPHOSPHATASE"/>
    <property type="match status" value="1"/>
</dbReference>
<gene>
    <name evidence="3" type="ORF">SAMN04488116_0742</name>
</gene>
<dbReference type="SUPFAM" id="SSF51556">
    <property type="entry name" value="Metallo-dependent hydrolases"/>
    <property type="match status" value="1"/>
</dbReference>
<dbReference type="InterPro" id="IPR011059">
    <property type="entry name" value="Metal-dep_hydrolase_composite"/>
</dbReference>
<dbReference type="OrthoDB" id="9765769at2"/>
<keyword evidence="4" id="KW-1185">Reference proteome</keyword>
<feature type="chain" id="PRO_5012364098" evidence="1">
    <location>
        <begin position="16"/>
        <end position="412"/>
    </location>
</feature>
<dbReference type="Gene3D" id="3.20.20.140">
    <property type="entry name" value="Metal-dependent hydrolases"/>
    <property type="match status" value="1"/>
</dbReference>
<dbReference type="AlphaFoldDB" id="A0A1M5IIY8"/>
<dbReference type="PANTHER" id="PTHR43135:SF3">
    <property type="entry name" value="ALPHA-D-RIBOSE 1-METHYLPHOSPHONATE 5-TRIPHOSPHATE DIPHOSPHATASE"/>
    <property type="match status" value="1"/>
</dbReference>
<dbReference type="Pfam" id="PF01979">
    <property type="entry name" value="Amidohydro_1"/>
    <property type="match status" value="1"/>
</dbReference>
<evidence type="ECO:0000313" key="4">
    <source>
        <dbReference type="Proteomes" id="UP000184532"/>
    </source>
</evidence>
<dbReference type="Gene3D" id="2.30.40.10">
    <property type="entry name" value="Urease, subunit C, domain 1"/>
    <property type="match status" value="1"/>
</dbReference>
<accession>A0A1M5IIY8</accession>
<name>A0A1M5IIY8_9FLAO</name>
<reference evidence="4" key="1">
    <citation type="submission" date="2016-11" db="EMBL/GenBank/DDBJ databases">
        <authorList>
            <person name="Varghese N."/>
            <person name="Submissions S."/>
        </authorList>
    </citation>
    <scope>NUCLEOTIDE SEQUENCE [LARGE SCALE GENOMIC DNA]</scope>
    <source>
        <strain evidence="4">DSM 22638</strain>
    </source>
</reference>
<feature type="signal peptide" evidence="1">
    <location>
        <begin position="1"/>
        <end position="15"/>
    </location>
</feature>
<evidence type="ECO:0000313" key="3">
    <source>
        <dbReference type="EMBL" id="SHG28308.1"/>
    </source>
</evidence>
<organism evidence="3 4">
    <name type="scientific">Flagellimonas flava</name>
    <dbReference type="NCBI Taxonomy" id="570519"/>
    <lineage>
        <taxon>Bacteria</taxon>
        <taxon>Pseudomonadati</taxon>
        <taxon>Bacteroidota</taxon>
        <taxon>Flavobacteriia</taxon>
        <taxon>Flavobacteriales</taxon>
        <taxon>Flavobacteriaceae</taxon>
        <taxon>Flagellimonas</taxon>
    </lineage>
</organism>
<dbReference type="InterPro" id="IPR006680">
    <property type="entry name" value="Amidohydro-rel"/>
</dbReference>
<dbReference type="RefSeq" id="WP_073176529.1">
    <property type="nucleotide sequence ID" value="NZ_FQWL01000001.1"/>
</dbReference>
<dbReference type="SUPFAM" id="SSF51338">
    <property type="entry name" value="Composite domain of metallo-dependent hydrolases"/>
    <property type="match status" value="1"/>
</dbReference>
<dbReference type="Proteomes" id="UP000184532">
    <property type="component" value="Unassembled WGS sequence"/>
</dbReference>
<proteinExistence type="predicted"/>
<dbReference type="PROSITE" id="PS51257">
    <property type="entry name" value="PROKAR_LIPOPROTEIN"/>
    <property type="match status" value="1"/>
</dbReference>
<dbReference type="GO" id="GO:0016810">
    <property type="term" value="F:hydrolase activity, acting on carbon-nitrogen (but not peptide) bonds"/>
    <property type="evidence" value="ECO:0007669"/>
    <property type="project" value="InterPro"/>
</dbReference>
<keyword evidence="1" id="KW-0732">Signal</keyword>
<sequence length="412" mass="46618">MKQLLLGLFSFTLLASCKTNVVNHAQIEFTRGQWFNGTSFEDRTVWVKDGVLRFFEGEVQSDTIIDLGGKFVTPPFAEAHNHNLESDYKLEERIKSYLDNGVFYVKLLSSIKKRIDPLMHHYNKPTGIDINMAHAPLTGSGGHPIALRKRFLEYGHFDGLFNTLKEIESHGYHIIDTKEDLEYKWEEIVSFKPDFIKINLLYSEEYLTRKNDTAYFGKKGLDPSLVPDIVKKAHDHNLRVSAHVATAHDFHVAVAAGVDEIAHLPEIHNGKPIDLEDAKLAFQKGVVVVTTASLVTKNKEKPNYGALLGNVRSNLEILKNEGVTMAIGSDMYNDNSVDEFQLLHSLDLFTNLELLKMWCENSATTTLPYRKVGFLKDGFEASFLVLDQNPLEDIKNINQTITLRVKQGVILE</sequence>
<dbReference type="STRING" id="570519.SAMN04488116_0742"/>
<dbReference type="EMBL" id="FQWL01000001">
    <property type="protein sequence ID" value="SHG28308.1"/>
    <property type="molecule type" value="Genomic_DNA"/>
</dbReference>
<evidence type="ECO:0000259" key="2">
    <source>
        <dbReference type="Pfam" id="PF01979"/>
    </source>
</evidence>
<evidence type="ECO:0000256" key="1">
    <source>
        <dbReference type="SAM" id="SignalP"/>
    </source>
</evidence>
<dbReference type="InterPro" id="IPR032466">
    <property type="entry name" value="Metal_Hydrolase"/>
</dbReference>
<dbReference type="InterPro" id="IPR051781">
    <property type="entry name" value="Metallo-dep_Hydrolase"/>
</dbReference>